<accession>A0A840CWL8</accession>
<evidence type="ECO:0000313" key="4">
    <source>
        <dbReference type="Proteomes" id="UP000560658"/>
    </source>
</evidence>
<dbReference type="EMBL" id="JACIER010000003">
    <property type="protein sequence ID" value="MBB4043261.1"/>
    <property type="molecule type" value="Genomic_DNA"/>
</dbReference>
<proteinExistence type="predicted"/>
<feature type="chain" id="PRO_5032565500" description="Outer membrane protein beta-barrel domain-containing protein" evidence="1">
    <location>
        <begin position="22"/>
        <end position="190"/>
    </location>
</feature>
<feature type="domain" description="Outer membrane protein beta-barrel" evidence="2">
    <location>
        <begin position="22"/>
        <end position="171"/>
    </location>
</feature>
<dbReference type="RefSeq" id="WP_044159418.1">
    <property type="nucleotide sequence ID" value="NZ_JACIER010000003.1"/>
</dbReference>
<dbReference type="Pfam" id="PF13568">
    <property type="entry name" value="OMP_b-brl_2"/>
    <property type="match status" value="1"/>
</dbReference>
<feature type="signal peptide" evidence="1">
    <location>
        <begin position="1"/>
        <end position="21"/>
    </location>
</feature>
<evidence type="ECO:0000313" key="3">
    <source>
        <dbReference type="EMBL" id="MBB4043261.1"/>
    </source>
</evidence>
<reference evidence="3" key="1">
    <citation type="submission" date="2020-08" db="EMBL/GenBank/DDBJ databases">
        <title>Genomic Encyclopedia of Type Strains, Phase IV (KMG-IV): sequencing the most valuable type-strain genomes for metagenomic binning, comparative biology and taxonomic classification.</title>
        <authorList>
            <person name="Goeker M."/>
        </authorList>
    </citation>
    <scope>NUCLEOTIDE SEQUENCE [LARGE SCALE GENOMIC DNA]</scope>
    <source>
        <strain evidence="3">DSM 105720</strain>
    </source>
</reference>
<dbReference type="InterPro" id="IPR025665">
    <property type="entry name" value="Beta-barrel_OMP_2"/>
</dbReference>
<keyword evidence="4" id="KW-1185">Reference proteome</keyword>
<gene>
    <name evidence="3" type="ORF">GGR06_001028</name>
</gene>
<keyword evidence="1" id="KW-0732">Signal</keyword>
<evidence type="ECO:0000256" key="1">
    <source>
        <dbReference type="SAM" id="SignalP"/>
    </source>
</evidence>
<organism evidence="3 4">
    <name type="scientific">Bacteroides reticulotermitis</name>
    <dbReference type="NCBI Taxonomy" id="1133319"/>
    <lineage>
        <taxon>Bacteria</taxon>
        <taxon>Pseudomonadati</taxon>
        <taxon>Bacteroidota</taxon>
        <taxon>Bacteroidia</taxon>
        <taxon>Bacteroidales</taxon>
        <taxon>Bacteroidaceae</taxon>
        <taxon>Bacteroides</taxon>
    </lineage>
</organism>
<dbReference type="Proteomes" id="UP000560658">
    <property type="component" value="Unassembled WGS sequence"/>
</dbReference>
<name>A0A840CWL8_9BACE</name>
<protein>
    <recommendedName>
        <fullName evidence="2">Outer membrane protein beta-barrel domain-containing protein</fullName>
    </recommendedName>
</protein>
<comment type="caution">
    <text evidence="3">The sequence shown here is derived from an EMBL/GenBank/DDBJ whole genome shotgun (WGS) entry which is preliminary data.</text>
</comment>
<sequence length="190" mass="20291">MKKSILFCMFALISVAGFSQIAGWNAKVGMNISNYSGDWDLNAKVGYKVGGGFEYTFTDTWSLQPSLFLSSKGAKKDGISYNAMYLELPVMAAARFNIADNTNLVINAGPYIAYGIAGKTKQDLGSGAEFRVNTFGSDALKRFDAGLGVGVTAEFGQILAGLEGQFGLVDVQKAGNPKNTVFSIVVGYKF</sequence>
<dbReference type="AlphaFoldDB" id="A0A840CWL8"/>
<evidence type="ECO:0000259" key="2">
    <source>
        <dbReference type="Pfam" id="PF13568"/>
    </source>
</evidence>